<feature type="domain" description="Putative Flp pilus-assembly TadG-like N-terminal" evidence="3">
    <location>
        <begin position="68"/>
        <end position="112"/>
    </location>
</feature>
<gene>
    <name evidence="4" type="ORF">Pla52n_55430</name>
</gene>
<evidence type="ECO:0000256" key="1">
    <source>
        <dbReference type="SAM" id="MobiDB-lite"/>
    </source>
</evidence>
<organism evidence="4 5">
    <name type="scientific">Stieleria varia</name>
    <dbReference type="NCBI Taxonomy" id="2528005"/>
    <lineage>
        <taxon>Bacteria</taxon>
        <taxon>Pseudomonadati</taxon>
        <taxon>Planctomycetota</taxon>
        <taxon>Planctomycetia</taxon>
        <taxon>Pirellulales</taxon>
        <taxon>Pirellulaceae</taxon>
        <taxon>Stieleria</taxon>
    </lineage>
</organism>
<name>A0A5C6A5X2_9BACT</name>
<dbReference type="Proteomes" id="UP000320176">
    <property type="component" value="Unassembled WGS sequence"/>
</dbReference>
<proteinExistence type="predicted"/>
<accession>A0A5C6A5X2</accession>
<dbReference type="InterPro" id="IPR028087">
    <property type="entry name" value="Tad_N"/>
</dbReference>
<sequence>MSLSIELSPPPTQLGEVERRRAGVREGGGMRCTSAQSARTLALGPLPELTSLVPASPRFARGGDGRGGYVMVLVAMMLFGLFAMAALVIDLGFARLAQRQMQSAADAAALEGLRGEGIVDFEDRQVAAEPFIAWTFADDLNLPIGNPSSVDFGNAASFSGGAGDPGLNASQLMAVDANHSTDVQRSSSPIANNRFSVAVQRGGVVDGDFELLAHGASVPYLFARGSLMDRGRVGNGIATGGVARAEPRPAVRVGPPVSTLPGVVPVAFALADWGASPSNPVTITSDISQGLSIGQAISVGGMVAPPPDGYCVIYEPVTSLVVGFGLLGQPAPVEGVVASRNATASLPAARDTLALLDATRRNAVLNTNSSLTHALNAPVLVRN</sequence>
<evidence type="ECO:0000313" key="4">
    <source>
        <dbReference type="EMBL" id="TWT94718.1"/>
    </source>
</evidence>
<keyword evidence="2" id="KW-0472">Membrane</keyword>
<evidence type="ECO:0000313" key="5">
    <source>
        <dbReference type="Proteomes" id="UP000320176"/>
    </source>
</evidence>
<evidence type="ECO:0000256" key="2">
    <source>
        <dbReference type="SAM" id="Phobius"/>
    </source>
</evidence>
<dbReference type="Pfam" id="PF13400">
    <property type="entry name" value="Tad"/>
    <property type="match status" value="1"/>
</dbReference>
<reference evidence="4 5" key="1">
    <citation type="submission" date="2019-02" db="EMBL/GenBank/DDBJ databases">
        <title>Deep-cultivation of Planctomycetes and their phenomic and genomic characterization uncovers novel biology.</title>
        <authorList>
            <person name="Wiegand S."/>
            <person name="Jogler M."/>
            <person name="Boedeker C."/>
            <person name="Pinto D."/>
            <person name="Vollmers J."/>
            <person name="Rivas-Marin E."/>
            <person name="Kohn T."/>
            <person name="Peeters S.H."/>
            <person name="Heuer A."/>
            <person name="Rast P."/>
            <person name="Oberbeckmann S."/>
            <person name="Bunk B."/>
            <person name="Jeske O."/>
            <person name="Meyerdierks A."/>
            <person name="Storesund J.E."/>
            <person name="Kallscheuer N."/>
            <person name="Luecker S."/>
            <person name="Lage O.M."/>
            <person name="Pohl T."/>
            <person name="Merkel B.J."/>
            <person name="Hornburger P."/>
            <person name="Mueller R.-W."/>
            <person name="Bruemmer F."/>
            <person name="Labrenz M."/>
            <person name="Spormann A.M."/>
            <person name="Op Den Camp H."/>
            <person name="Overmann J."/>
            <person name="Amann R."/>
            <person name="Jetten M.S.M."/>
            <person name="Mascher T."/>
            <person name="Medema M.H."/>
            <person name="Devos D.P."/>
            <person name="Kaster A.-K."/>
            <person name="Ovreas L."/>
            <person name="Rohde M."/>
            <person name="Galperin M.Y."/>
            <person name="Jogler C."/>
        </authorList>
    </citation>
    <scope>NUCLEOTIDE SEQUENCE [LARGE SCALE GENOMIC DNA]</scope>
    <source>
        <strain evidence="4 5">Pla52n</strain>
    </source>
</reference>
<dbReference type="AlphaFoldDB" id="A0A5C6A5X2"/>
<keyword evidence="5" id="KW-1185">Reference proteome</keyword>
<evidence type="ECO:0000259" key="3">
    <source>
        <dbReference type="Pfam" id="PF13400"/>
    </source>
</evidence>
<feature type="region of interest" description="Disordered" evidence="1">
    <location>
        <begin position="1"/>
        <end position="29"/>
    </location>
</feature>
<dbReference type="EMBL" id="SJPN01000007">
    <property type="protein sequence ID" value="TWT94718.1"/>
    <property type="molecule type" value="Genomic_DNA"/>
</dbReference>
<keyword evidence="2" id="KW-1133">Transmembrane helix</keyword>
<comment type="caution">
    <text evidence="4">The sequence shown here is derived from an EMBL/GenBank/DDBJ whole genome shotgun (WGS) entry which is preliminary data.</text>
</comment>
<keyword evidence="2" id="KW-0812">Transmembrane</keyword>
<protein>
    <recommendedName>
        <fullName evidence="3">Putative Flp pilus-assembly TadG-like N-terminal domain-containing protein</fullName>
    </recommendedName>
</protein>
<feature type="transmembrane region" description="Helical" evidence="2">
    <location>
        <begin position="69"/>
        <end position="93"/>
    </location>
</feature>